<keyword evidence="4" id="KW-1185">Reference proteome</keyword>
<dbReference type="SMART" id="SM00974">
    <property type="entry name" value="T5orf172"/>
    <property type="match status" value="1"/>
</dbReference>
<sequence>MDAPQTPDRRPALSNRAVNSTLPLDSFDTPDSQRSTYFDSEIWDQNSPRVNDGPISPFTPPTTVDSKPSPPSRVGHSGEDEDVRVRQIKPEPEDNDINQFIESENTCDKSENPKKSAFVSNATDADWRNAFETPSKSSGASYRNLRSTKQRQAAVFGLSSASGSRGSPSPIGRSTLTRTWNPTIGLKFADKEVSTVQSDASTTVESEHVTANIEFSVVETSNANFEQQIEIPLSIFEIDLIKILPPEFNKRLYERSNKCCASKVDKIRRRCKRPVCSDTEICDSQLESLSSSEPLLDIPRTLSTVRSLVHATFCNGRKGHKRIAEELLNKLEVELERLRNAWPKDPNELELMNGKLDRNLETFSLWIKTLSGTYVHTKVGVTESIQEATVRDEDSGTESKASISSAVRFAQSISVSADSGHPAASRNASGDQRSEPKLTASVKSYIQKFERYSTKETRQYAPSELVLRRILAPLSKTELKSGTIYMYWFPPNFGLVKIGVTRRKAEKRISEWEKVCEHRIEDCMKETPFEHVQHARRVEKLIHAELQEFRRQATCRGCGRNHREWFDTHKAEGVIRKWLAWITTAPYEEVVGPEGEKHWRLRASLSVKALEHIVPVKA</sequence>
<evidence type="ECO:0000313" key="3">
    <source>
        <dbReference type="EMBL" id="KAF2096456.1"/>
    </source>
</evidence>
<dbReference type="PANTHER" id="PTHR28094">
    <property type="entry name" value="MEIOTICALLY UP-REGULATED GENE 113 PROTEIN"/>
    <property type="match status" value="1"/>
</dbReference>
<dbReference type="OrthoDB" id="2417614at2759"/>
<reference evidence="3" key="1">
    <citation type="journal article" date="2020" name="Stud. Mycol.">
        <title>101 Dothideomycetes genomes: a test case for predicting lifestyles and emergence of pathogens.</title>
        <authorList>
            <person name="Haridas S."/>
            <person name="Albert R."/>
            <person name="Binder M."/>
            <person name="Bloem J."/>
            <person name="Labutti K."/>
            <person name="Salamov A."/>
            <person name="Andreopoulos B."/>
            <person name="Baker S."/>
            <person name="Barry K."/>
            <person name="Bills G."/>
            <person name="Bluhm B."/>
            <person name="Cannon C."/>
            <person name="Castanera R."/>
            <person name="Culley D."/>
            <person name="Daum C."/>
            <person name="Ezra D."/>
            <person name="Gonzalez J."/>
            <person name="Henrissat B."/>
            <person name="Kuo A."/>
            <person name="Liang C."/>
            <person name="Lipzen A."/>
            <person name="Lutzoni F."/>
            <person name="Magnuson J."/>
            <person name="Mondo S."/>
            <person name="Nolan M."/>
            <person name="Ohm R."/>
            <person name="Pangilinan J."/>
            <person name="Park H.-J."/>
            <person name="Ramirez L."/>
            <person name="Alfaro M."/>
            <person name="Sun H."/>
            <person name="Tritt A."/>
            <person name="Yoshinaga Y."/>
            <person name="Zwiers L.-H."/>
            <person name="Turgeon B."/>
            <person name="Goodwin S."/>
            <person name="Spatafora J."/>
            <person name="Crous P."/>
            <person name="Grigoriev I."/>
        </authorList>
    </citation>
    <scope>NUCLEOTIDE SEQUENCE</scope>
    <source>
        <strain evidence="3">CBS 133067</strain>
    </source>
</reference>
<dbReference type="PANTHER" id="PTHR28094:SF1">
    <property type="entry name" value="MEIOTICALLY UP-REGULATED GENE 113 PROTEIN"/>
    <property type="match status" value="1"/>
</dbReference>
<protein>
    <submittedName>
        <fullName evidence="3">DUF1766-domain-containing protein</fullName>
    </submittedName>
</protein>
<evidence type="ECO:0000256" key="1">
    <source>
        <dbReference type="SAM" id="MobiDB-lite"/>
    </source>
</evidence>
<comment type="caution">
    <text evidence="3">The sequence shown here is derived from an EMBL/GenBank/DDBJ whole genome shotgun (WGS) entry which is preliminary data.</text>
</comment>
<name>A0A9P4I779_9PEZI</name>
<evidence type="ECO:0000259" key="2">
    <source>
        <dbReference type="SMART" id="SM00974"/>
    </source>
</evidence>
<feature type="region of interest" description="Disordered" evidence="1">
    <location>
        <begin position="156"/>
        <end position="176"/>
    </location>
</feature>
<organism evidence="3 4">
    <name type="scientific">Rhizodiscina lignyota</name>
    <dbReference type="NCBI Taxonomy" id="1504668"/>
    <lineage>
        <taxon>Eukaryota</taxon>
        <taxon>Fungi</taxon>
        <taxon>Dikarya</taxon>
        <taxon>Ascomycota</taxon>
        <taxon>Pezizomycotina</taxon>
        <taxon>Dothideomycetes</taxon>
        <taxon>Pleosporomycetidae</taxon>
        <taxon>Aulographales</taxon>
        <taxon>Rhizodiscinaceae</taxon>
        <taxon>Rhizodiscina</taxon>
    </lineage>
</organism>
<dbReference type="EMBL" id="ML978129">
    <property type="protein sequence ID" value="KAF2096456.1"/>
    <property type="molecule type" value="Genomic_DNA"/>
</dbReference>
<accession>A0A9P4I779</accession>
<dbReference type="InterPro" id="IPR053006">
    <property type="entry name" value="Meiosis_regulatory"/>
</dbReference>
<dbReference type="Pfam" id="PF10544">
    <property type="entry name" value="T5orf172"/>
    <property type="match status" value="1"/>
</dbReference>
<gene>
    <name evidence="3" type="ORF">NA57DRAFT_58371</name>
</gene>
<feature type="domain" description="Bacteriophage T5 Orf172 DNA-binding" evidence="2">
    <location>
        <begin position="490"/>
        <end position="578"/>
    </location>
</feature>
<dbReference type="AlphaFoldDB" id="A0A9P4I779"/>
<feature type="compositionally biased region" description="Polar residues" evidence="1">
    <location>
        <begin position="16"/>
        <end position="49"/>
    </location>
</feature>
<evidence type="ECO:0000313" key="4">
    <source>
        <dbReference type="Proteomes" id="UP000799772"/>
    </source>
</evidence>
<proteinExistence type="predicted"/>
<feature type="region of interest" description="Disordered" evidence="1">
    <location>
        <begin position="417"/>
        <end position="437"/>
    </location>
</feature>
<feature type="region of interest" description="Disordered" evidence="1">
    <location>
        <begin position="1"/>
        <end position="83"/>
    </location>
</feature>
<feature type="compositionally biased region" description="Low complexity" evidence="1">
    <location>
        <begin position="157"/>
        <end position="174"/>
    </location>
</feature>
<dbReference type="InterPro" id="IPR018306">
    <property type="entry name" value="Phage_T5_Orf172_DNA-bd"/>
</dbReference>
<dbReference type="Proteomes" id="UP000799772">
    <property type="component" value="Unassembled WGS sequence"/>
</dbReference>